<reference evidence="6 7" key="1">
    <citation type="submission" date="2023-01" db="EMBL/GenBank/DDBJ databases">
        <title>Novel species of the genus Vogesella isolated from rivers.</title>
        <authorList>
            <person name="Lu H."/>
        </authorList>
    </citation>
    <scope>NUCLEOTIDE SEQUENCE [LARGE SCALE GENOMIC DNA]</scope>
    <source>
        <strain evidence="6 7">DC21W</strain>
    </source>
</reference>
<dbReference type="InterPro" id="IPR037152">
    <property type="entry name" value="L-asparaginase_N_sf"/>
</dbReference>
<dbReference type="PROSITE" id="PS00917">
    <property type="entry name" value="ASN_GLN_ASE_2"/>
    <property type="match status" value="1"/>
</dbReference>
<dbReference type="PIRSF" id="PIRSF500176">
    <property type="entry name" value="L_ASNase"/>
    <property type="match status" value="1"/>
</dbReference>
<dbReference type="InterPro" id="IPR027474">
    <property type="entry name" value="L-asparaginase_N"/>
</dbReference>
<keyword evidence="7" id="KW-1185">Reference proteome</keyword>
<dbReference type="SMART" id="SM00870">
    <property type="entry name" value="Asparaginase"/>
    <property type="match status" value="1"/>
</dbReference>
<accession>A0ABT5IXZ9</accession>
<organism evidence="6 7">
    <name type="scientific">Vogesella aquatica</name>
    <dbReference type="NCBI Taxonomy" id="2984206"/>
    <lineage>
        <taxon>Bacteria</taxon>
        <taxon>Pseudomonadati</taxon>
        <taxon>Pseudomonadota</taxon>
        <taxon>Betaproteobacteria</taxon>
        <taxon>Neisseriales</taxon>
        <taxon>Chromobacteriaceae</taxon>
        <taxon>Vogesella</taxon>
    </lineage>
</organism>
<dbReference type="PANTHER" id="PTHR11707">
    <property type="entry name" value="L-ASPARAGINASE"/>
    <property type="match status" value="1"/>
</dbReference>
<dbReference type="InterPro" id="IPR036152">
    <property type="entry name" value="Asp/glu_Ase-like_sf"/>
</dbReference>
<evidence type="ECO:0000256" key="3">
    <source>
        <dbReference type="PROSITE-ProRule" id="PRU10100"/>
    </source>
</evidence>
<evidence type="ECO:0000256" key="1">
    <source>
        <dbReference type="ARBA" id="ARBA00010518"/>
    </source>
</evidence>
<dbReference type="InterPro" id="IPR020827">
    <property type="entry name" value="Asparaginase/glutaminase_AS1"/>
</dbReference>
<sequence length="332" mass="34722">MSKLLILYTGGTIGMAPTPAGLAPVPGYLPAQLQRLAREGVSWDVVEYPQLIDSSAITVADWQKLVADLAAAYERYDGFVVIHGTDTMAYTASVLAFALENLAKPVIVTGSQLPLGHPRSDGWGNLADAIEAACQPALHEVAIAFNRLLLRGCRARKVDAASFAGFDSPNATPLARFGIHASWDTTQWRRGSGAFRAVLPQPASIRSGFLLPGSMAADFGRWLAADTPQAAILHSYGNGNTPDDAALLDGVRTASERGCLVVNLTQCGKGAVEVGAYAASQPLAQAGALAGGDMTPEAANAKLLYLLSQGLSAPALRQAWAANLRGEVTLAD</sequence>
<feature type="active site" evidence="2">
    <location>
        <position position="12"/>
    </location>
</feature>
<feature type="domain" description="L-asparaginase N-terminal" evidence="4">
    <location>
        <begin position="3"/>
        <end position="186"/>
    </location>
</feature>
<proteinExistence type="inferred from homology"/>
<dbReference type="SFLD" id="SFLDS00057">
    <property type="entry name" value="Glutaminase/Asparaginase"/>
    <property type="match status" value="1"/>
</dbReference>
<dbReference type="EMBL" id="JAQQLF010000010">
    <property type="protein sequence ID" value="MDC7717444.1"/>
    <property type="molecule type" value="Genomic_DNA"/>
</dbReference>
<dbReference type="PIRSF" id="PIRSF001220">
    <property type="entry name" value="L-ASNase_gatD"/>
    <property type="match status" value="1"/>
</dbReference>
<dbReference type="SUPFAM" id="SSF53774">
    <property type="entry name" value="Glutaminase/Asparaginase"/>
    <property type="match status" value="1"/>
</dbReference>
<dbReference type="RefSeq" id="WP_272751762.1">
    <property type="nucleotide sequence ID" value="NZ_JAQQLF010000010.1"/>
</dbReference>
<gene>
    <name evidence="6" type="ORF">PQU95_09495</name>
</gene>
<dbReference type="Proteomes" id="UP001219956">
    <property type="component" value="Unassembled WGS sequence"/>
</dbReference>
<feature type="active site" evidence="3">
    <location>
        <position position="85"/>
    </location>
</feature>
<dbReference type="PROSITE" id="PS51732">
    <property type="entry name" value="ASN_GLN_ASE_3"/>
    <property type="match status" value="1"/>
</dbReference>
<dbReference type="InterPro" id="IPR027475">
    <property type="entry name" value="Asparaginase/glutaminase_AS2"/>
</dbReference>
<evidence type="ECO:0000313" key="7">
    <source>
        <dbReference type="Proteomes" id="UP001219956"/>
    </source>
</evidence>
<dbReference type="PRINTS" id="PR00139">
    <property type="entry name" value="ASNGLNASE"/>
</dbReference>
<dbReference type="InterPro" id="IPR027473">
    <property type="entry name" value="L-asparaginase_C"/>
</dbReference>
<dbReference type="InterPro" id="IPR006034">
    <property type="entry name" value="Asparaginase/glutaminase-like"/>
</dbReference>
<dbReference type="Gene3D" id="3.40.50.1170">
    <property type="entry name" value="L-asparaginase, N-terminal domain"/>
    <property type="match status" value="1"/>
</dbReference>
<comment type="caution">
    <text evidence="6">The sequence shown here is derived from an EMBL/GenBank/DDBJ whole genome shotgun (WGS) entry which is preliminary data.</text>
</comment>
<dbReference type="Pfam" id="PF17763">
    <property type="entry name" value="Asparaginase_C"/>
    <property type="match status" value="1"/>
</dbReference>
<dbReference type="PROSITE" id="PS00144">
    <property type="entry name" value="ASN_GLN_ASE_1"/>
    <property type="match status" value="1"/>
</dbReference>
<dbReference type="Pfam" id="PF00710">
    <property type="entry name" value="Asparaginase"/>
    <property type="match status" value="1"/>
</dbReference>
<evidence type="ECO:0000256" key="2">
    <source>
        <dbReference type="PROSITE-ProRule" id="PRU10099"/>
    </source>
</evidence>
<evidence type="ECO:0000259" key="5">
    <source>
        <dbReference type="Pfam" id="PF17763"/>
    </source>
</evidence>
<evidence type="ECO:0000259" key="4">
    <source>
        <dbReference type="Pfam" id="PF00710"/>
    </source>
</evidence>
<protein>
    <submittedName>
        <fullName evidence="6">Asparaginase</fullName>
    </submittedName>
</protein>
<evidence type="ECO:0000313" key="6">
    <source>
        <dbReference type="EMBL" id="MDC7717444.1"/>
    </source>
</evidence>
<dbReference type="InterPro" id="IPR040919">
    <property type="entry name" value="Asparaginase_C"/>
</dbReference>
<dbReference type="InterPro" id="IPR041725">
    <property type="entry name" value="L-asparaginase_I"/>
</dbReference>
<dbReference type="Gene3D" id="3.40.50.40">
    <property type="match status" value="1"/>
</dbReference>
<dbReference type="CDD" id="cd08963">
    <property type="entry name" value="L-asparaginase_I"/>
    <property type="match status" value="1"/>
</dbReference>
<feature type="domain" description="Asparaginase/glutaminase C-terminal" evidence="5">
    <location>
        <begin position="215"/>
        <end position="318"/>
    </location>
</feature>
<dbReference type="PANTHER" id="PTHR11707:SF28">
    <property type="entry name" value="60 KDA LYSOPHOSPHOLIPASE"/>
    <property type="match status" value="1"/>
</dbReference>
<comment type="similarity">
    <text evidence="1">Belongs to the asparaginase 1 family.</text>
</comment>
<name>A0ABT5IXZ9_9NEIS</name>